<evidence type="ECO:0000313" key="3">
    <source>
        <dbReference type="Proteomes" id="UP000010296"/>
    </source>
</evidence>
<reference evidence="2 3" key="1">
    <citation type="submission" date="2010-12" db="EMBL/GenBank/DDBJ databases">
        <authorList>
            <person name="Muzny D."/>
            <person name="Qin X."/>
            <person name="Deng J."/>
            <person name="Jiang H."/>
            <person name="Liu Y."/>
            <person name="Qu J."/>
            <person name="Song X.-Z."/>
            <person name="Zhang L."/>
            <person name="Thornton R."/>
            <person name="Coyle M."/>
            <person name="Francisco L."/>
            <person name="Jackson L."/>
            <person name="Javaid M."/>
            <person name="Korchina V."/>
            <person name="Kovar C."/>
            <person name="Mata R."/>
            <person name="Mathew T."/>
            <person name="Ngo R."/>
            <person name="Nguyen L."/>
            <person name="Nguyen N."/>
            <person name="Okwuonu G."/>
            <person name="Ongeri F."/>
            <person name="Pham C."/>
            <person name="Simmons D."/>
            <person name="Wilczek-Boney K."/>
            <person name="Hale W."/>
            <person name="Jakkamsetti A."/>
            <person name="Pham P."/>
            <person name="Ruth R."/>
            <person name="San Lucas F."/>
            <person name="Warren J."/>
            <person name="Zhang J."/>
            <person name="Zhao Z."/>
            <person name="Zhou C."/>
            <person name="Zhu D."/>
            <person name="Lee S."/>
            <person name="Bess C."/>
            <person name="Blankenburg K."/>
            <person name="Forbes L."/>
            <person name="Fu Q."/>
            <person name="Gubbala S."/>
            <person name="Hirani K."/>
            <person name="Jayaseelan J.C."/>
            <person name="Lara F."/>
            <person name="Munidasa M."/>
            <person name="Palculict T."/>
            <person name="Patil S."/>
            <person name="Pu L.-L."/>
            <person name="Saada N."/>
            <person name="Tang L."/>
            <person name="Weissenberger G."/>
            <person name="Zhu Y."/>
            <person name="Hemphill L."/>
            <person name="Shang Y."/>
            <person name="Youmans B."/>
            <person name="Ayvaz T."/>
            <person name="Ross M."/>
            <person name="Santibanez J."/>
            <person name="Aqrawi P."/>
            <person name="Gross S."/>
            <person name="Joshi V."/>
            <person name="Fowler G."/>
            <person name="Nazareth L."/>
            <person name="Reid J."/>
            <person name="Worley K."/>
            <person name="Petrosino J."/>
            <person name="Highlander S."/>
            <person name="Gibbs R."/>
        </authorList>
    </citation>
    <scope>NUCLEOTIDE SEQUENCE [LARGE SCALE GENOMIC DNA]</scope>
    <source>
        <strain evidence="3">DSM 15952 / CCUG 50447 / LMG 22039 / TP 1.5</strain>
    </source>
</reference>
<dbReference type="HOGENOM" id="CLU_2972423_0_0_9"/>
<evidence type="ECO:0000313" key="2">
    <source>
        <dbReference type="EMBL" id="EFU73123.1"/>
    </source>
</evidence>
<sequence length="58" mass="6360">MSLLSDILKNLGSDVNKSKSPRDTHGPIVKTGPTAGQNRSRNKDGAWRKKRSDAGKKR</sequence>
<name>E6LI61_ENTI1</name>
<organism evidence="2 3">
    <name type="scientific">Enterococcus italicus (strain DSM 15952 / CCUG 50447 / LMG 22039 / TP 1.5)</name>
    <dbReference type="NCBI Taxonomy" id="888064"/>
    <lineage>
        <taxon>Bacteria</taxon>
        <taxon>Bacillati</taxon>
        <taxon>Bacillota</taxon>
        <taxon>Bacilli</taxon>
        <taxon>Lactobacillales</taxon>
        <taxon>Enterococcaceae</taxon>
        <taxon>Enterococcus</taxon>
    </lineage>
</organism>
<dbReference type="eggNOG" id="ENOG502ZMMD">
    <property type="taxonomic scope" value="Bacteria"/>
</dbReference>
<proteinExistence type="predicted"/>
<dbReference type="Proteomes" id="UP000010296">
    <property type="component" value="Unassembled WGS sequence"/>
</dbReference>
<feature type="compositionally biased region" description="Basic and acidic residues" evidence="1">
    <location>
        <begin position="41"/>
        <end position="58"/>
    </location>
</feature>
<keyword evidence="3" id="KW-1185">Reference proteome</keyword>
<dbReference type="STRING" id="888064.HMPREF9088_2051"/>
<evidence type="ECO:0000256" key="1">
    <source>
        <dbReference type="SAM" id="MobiDB-lite"/>
    </source>
</evidence>
<protein>
    <submittedName>
        <fullName evidence="2">Uncharacterized protein</fullName>
    </submittedName>
</protein>
<feature type="region of interest" description="Disordered" evidence="1">
    <location>
        <begin position="1"/>
        <end position="58"/>
    </location>
</feature>
<dbReference type="AlphaFoldDB" id="E6LI61"/>
<accession>E6LI61</accession>
<dbReference type="EMBL" id="AEPV01000079">
    <property type="protein sequence ID" value="EFU73123.1"/>
    <property type="molecule type" value="Genomic_DNA"/>
</dbReference>
<gene>
    <name evidence="2" type="ORF">HMPREF9088_2051</name>
</gene>
<feature type="compositionally biased region" description="Basic and acidic residues" evidence="1">
    <location>
        <begin position="16"/>
        <end position="25"/>
    </location>
</feature>
<comment type="caution">
    <text evidence="2">The sequence shown here is derived from an EMBL/GenBank/DDBJ whole genome shotgun (WGS) entry which is preliminary data.</text>
</comment>